<dbReference type="Proteomes" id="UP000064514">
    <property type="component" value="Unassembled WGS sequence"/>
</dbReference>
<gene>
    <name evidence="1" type="ORF">FTRO_0010110</name>
</gene>
<keyword evidence="1" id="KW-0808">Transferase</keyword>
<evidence type="ECO:0000313" key="1">
    <source>
        <dbReference type="EMBL" id="GAP03469.1"/>
    </source>
</evidence>
<protein>
    <submittedName>
        <fullName evidence="1">Acetyltransferase</fullName>
    </submittedName>
</protein>
<proteinExistence type="predicted"/>
<accession>A0A3F3HAY2</accession>
<dbReference type="InterPro" id="IPR016181">
    <property type="entry name" value="Acyl_CoA_acyltransferase"/>
</dbReference>
<dbReference type="AlphaFoldDB" id="A0A3F3HAY2"/>
<dbReference type="SUPFAM" id="SSF55729">
    <property type="entry name" value="Acyl-CoA N-acyltransferases (Nat)"/>
    <property type="match status" value="1"/>
</dbReference>
<name>A0A3F3HAY2_9LACO</name>
<dbReference type="EMBL" id="DF968078">
    <property type="protein sequence ID" value="GAP03469.1"/>
    <property type="molecule type" value="Genomic_DNA"/>
</dbReference>
<dbReference type="Gene3D" id="3.40.630.30">
    <property type="match status" value="1"/>
</dbReference>
<organism evidence="1">
    <name type="scientific">Fructobacillus tropaeoli</name>
    <dbReference type="NCBI Taxonomy" id="709323"/>
    <lineage>
        <taxon>Bacteria</taxon>
        <taxon>Bacillati</taxon>
        <taxon>Bacillota</taxon>
        <taxon>Bacilli</taxon>
        <taxon>Lactobacillales</taxon>
        <taxon>Lactobacillaceae</taxon>
        <taxon>Fructobacillus</taxon>
    </lineage>
</organism>
<sequence length="57" mass="6236">MMVLVDGKQNVGIAYLIDLKDKAFVLYLAVDQSIRGQRIGGKTLSALKECYPQGGYS</sequence>
<reference evidence="1" key="1">
    <citation type="journal article" date="2015" name="BMC Genomics">
        <title>Comparative genomics of Fructobacillus spp. and Leuconostoc spp. reveals niche-specific evolution of Fructobacillus spp.</title>
        <authorList>
            <person name="Endo A."/>
            <person name="Tanizawa Y."/>
            <person name="Tanaka N."/>
            <person name="Maeno S."/>
            <person name="Kumar H."/>
            <person name="Shiwa Y."/>
            <person name="Okada S."/>
            <person name="Yoshikawa H."/>
            <person name="Dicks L."/>
            <person name="Nakagawa J."/>
            <person name="Arita M."/>
        </authorList>
    </citation>
    <scope>NUCLEOTIDE SEQUENCE [LARGE SCALE GENOMIC DNA]</scope>
    <source>
        <strain evidence="1">F214-1</strain>
    </source>
</reference>
<dbReference type="GO" id="GO:0016740">
    <property type="term" value="F:transferase activity"/>
    <property type="evidence" value="ECO:0007669"/>
    <property type="project" value="UniProtKB-KW"/>
</dbReference>